<keyword evidence="2" id="KW-1185">Reference proteome</keyword>
<accession>A0D403</accession>
<dbReference type="Proteomes" id="UP000000600">
    <property type="component" value="Unassembled WGS sequence"/>
</dbReference>
<evidence type="ECO:0000313" key="2">
    <source>
        <dbReference type="Proteomes" id="UP000000600"/>
    </source>
</evidence>
<name>A0D403_PARTE</name>
<dbReference type="RefSeq" id="XP_001445167.1">
    <property type="nucleotide sequence ID" value="XM_001445130.1"/>
</dbReference>
<dbReference type="KEGG" id="ptm:GSPATT00013235001"/>
<dbReference type="HOGENOM" id="CLU_644747_0_0_1"/>
<dbReference type="AlphaFoldDB" id="A0D403"/>
<protein>
    <submittedName>
        <fullName evidence="1">Uncharacterized protein</fullName>
    </submittedName>
</protein>
<dbReference type="OrthoDB" id="302447at2759"/>
<organism evidence="1 2">
    <name type="scientific">Paramecium tetraurelia</name>
    <dbReference type="NCBI Taxonomy" id="5888"/>
    <lineage>
        <taxon>Eukaryota</taxon>
        <taxon>Sar</taxon>
        <taxon>Alveolata</taxon>
        <taxon>Ciliophora</taxon>
        <taxon>Intramacronucleata</taxon>
        <taxon>Oligohymenophorea</taxon>
        <taxon>Peniculida</taxon>
        <taxon>Parameciidae</taxon>
        <taxon>Paramecium</taxon>
    </lineage>
</organism>
<reference evidence="1 2" key="1">
    <citation type="journal article" date="2006" name="Nature">
        <title>Global trends of whole-genome duplications revealed by the ciliate Paramecium tetraurelia.</title>
        <authorList>
            <consortium name="Genoscope"/>
            <person name="Aury J.-M."/>
            <person name="Jaillon O."/>
            <person name="Duret L."/>
            <person name="Noel B."/>
            <person name="Jubin C."/>
            <person name="Porcel B.M."/>
            <person name="Segurens B."/>
            <person name="Daubin V."/>
            <person name="Anthouard V."/>
            <person name="Aiach N."/>
            <person name="Arnaiz O."/>
            <person name="Billaut A."/>
            <person name="Beisson J."/>
            <person name="Blanc I."/>
            <person name="Bouhouche K."/>
            <person name="Camara F."/>
            <person name="Duharcourt S."/>
            <person name="Guigo R."/>
            <person name="Gogendeau D."/>
            <person name="Katinka M."/>
            <person name="Keller A.-M."/>
            <person name="Kissmehl R."/>
            <person name="Klotz C."/>
            <person name="Koll F."/>
            <person name="Le Moue A."/>
            <person name="Lepere C."/>
            <person name="Malinsky S."/>
            <person name="Nowacki M."/>
            <person name="Nowak J.K."/>
            <person name="Plattner H."/>
            <person name="Poulain J."/>
            <person name="Ruiz F."/>
            <person name="Serrano V."/>
            <person name="Zagulski M."/>
            <person name="Dessen P."/>
            <person name="Betermier M."/>
            <person name="Weissenbach J."/>
            <person name="Scarpelli C."/>
            <person name="Schachter V."/>
            <person name="Sperling L."/>
            <person name="Meyer E."/>
            <person name="Cohen J."/>
            <person name="Wincker P."/>
        </authorList>
    </citation>
    <scope>NUCLEOTIDE SEQUENCE [LARGE SCALE GENOMIC DNA]</scope>
    <source>
        <strain evidence="1 2">Stock d4-2</strain>
    </source>
</reference>
<sequence>MLDFEQDFYKFVKAQLDKKREIKQLTFNDQYTEEEVIRRNRLQSENIQKVLQNERKKMRINKISKEQHFEKKLRDFTSMDTFIDVKQFLKNLNDQQVKKNPKILFQALKRTQSDSDDEDMFDYAEIVQKSKKAIANSEHFRTKPRIEGYLQLENEISQRSKAIEEGRSTNEKFYTGIDKLITDINHKNVLSEMDRKYEKERRRNRNSMSSEKIIQSAVPLDFGKDEIAVKAGKKFKEQSQKVLQLLERTTKMLYKNKIPQPPNQKLLKQQQQQLKELQQQNPSSFEIRSQKHLLVKSRSESNDLKFPLVNGKLINPLVRRVVPLSQLNHATLPEIKPGSFVSQREDKKFENFHYLKSPKTEQKQDDRHINTSRQTVSLNIKNQIGEFITQLDDAQEQFSKLYPSDSQIQKIQDNMSKNMSQIGNTPLESLKYLTKRKFNISKKYELRGKKNKVLQIL</sequence>
<proteinExistence type="predicted"/>
<dbReference type="InParanoid" id="A0D403"/>
<dbReference type="EMBL" id="CT868285">
    <property type="protein sequence ID" value="CAK77770.1"/>
    <property type="molecule type" value="Genomic_DNA"/>
</dbReference>
<dbReference type="GeneID" id="5030952"/>
<evidence type="ECO:0000313" key="1">
    <source>
        <dbReference type="EMBL" id="CAK77770.1"/>
    </source>
</evidence>
<dbReference type="OMA" id="DNMSKNM"/>
<gene>
    <name evidence="1" type="ORF">GSPATT00013235001</name>
</gene>